<dbReference type="OrthoDB" id="9790377at2"/>
<dbReference type="RefSeq" id="WP_091538694.1">
    <property type="nucleotide sequence ID" value="NZ_FONY01000002.1"/>
</dbReference>
<dbReference type="STRING" id="1003.SAMN04488541_100241"/>
<dbReference type="Proteomes" id="UP000199513">
    <property type="component" value="Unassembled WGS sequence"/>
</dbReference>
<reference evidence="2 3" key="1">
    <citation type="submission" date="2016-10" db="EMBL/GenBank/DDBJ databases">
        <authorList>
            <person name="de Groot N.N."/>
        </authorList>
    </citation>
    <scope>NUCLEOTIDE SEQUENCE [LARGE SCALE GENOMIC DNA]</scope>
    <source>
        <strain>GEY</strain>
        <strain evidence="3">DSM 9560</strain>
    </source>
</reference>
<protein>
    <submittedName>
        <fullName evidence="2">Type I restriction enzyme R protein N terminus (HSDR_N)</fullName>
    </submittedName>
</protein>
<sequence length="153" mass="17991">MLTKLSLPEVKFQTQVKDSKTFIFDVIRKKYIMLTPEEWVRQHFVHYLIANEYPKSLINVESGLHYNNLQKRSDVIVYDRQGSPFLLIECKASSVMLTQQAVNQALMYNYVLKSKYLAITNGLHHLYYKIDYEKGGSELLKELPPFEMTYDNT</sequence>
<dbReference type="Gene3D" id="3.90.1570.30">
    <property type="match status" value="1"/>
</dbReference>
<accession>A0A1I2AXM0</accession>
<evidence type="ECO:0000313" key="3">
    <source>
        <dbReference type="Proteomes" id="UP000199513"/>
    </source>
</evidence>
<keyword evidence="3" id="KW-1185">Reference proteome</keyword>
<gene>
    <name evidence="2" type="ORF">SAMN04488541_100241</name>
</gene>
<feature type="domain" description="Type I restriction enzyme R protein N-terminal" evidence="1">
    <location>
        <begin position="36"/>
        <end position="144"/>
    </location>
</feature>
<proteinExistence type="predicted"/>
<evidence type="ECO:0000313" key="2">
    <source>
        <dbReference type="EMBL" id="SFE48388.1"/>
    </source>
</evidence>
<dbReference type="AlphaFoldDB" id="A0A1I2AXM0"/>
<evidence type="ECO:0000259" key="1">
    <source>
        <dbReference type="Pfam" id="PF13588"/>
    </source>
</evidence>
<dbReference type="Pfam" id="PF13588">
    <property type="entry name" value="HSDR_N_2"/>
    <property type="match status" value="1"/>
</dbReference>
<name>A0A1I2AXM0_9BACT</name>
<organism evidence="2 3">
    <name type="scientific">Thermoflexibacter ruber</name>
    <dbReference type="NCBI Taxonomy" id="1003"/>
    <lineage>
        <taxon>Bacteria</taxon>
        <taxon>Pseudomonadati</taxon>
        <taxon>Bacteroidota</taxon>
        <taxon>Cytophagia</taxon>
        <taxon>Cytophagales</taxon>
        <taxon>Thermoflexibacteraceae</taxon>
        <taxon>Thermoflexibacter</taxon>
    </lineage>
</organism>
<dbReference type="InterPro" id="IPR029464">
    <property type="entry name" value="HSDR_N"/>
</dbReference>
<dbReference type="EMBL" id="FONY01000002">
    <property type="protein sequence ID" value="SFE48388.1"/>
    <property type="molecule type" value="Genomic_DNA"/>
</dbReference>